<dbReference type="GO" id="GO:0005829">
    <property type="term" value="C:cytosol"/>
    <property type="evidence" value="ECO:0007669"/>
    <property type="project" value="TreeGrafter"/>
</dbReference>
<evidence type="ECO:0000259" key="3">
    <source>
        <dbReference type="Pfam" id="PF01656"/>
    </source>
</evidence>
<accession>A0A2T3NQ46</accession>
<organism evidence="4 5">
    <name type="scientific">Photobacterium sanctipauli</name>
    <dbReference type="NCBI Taxonomy" id="1342794"/>
    <lineage>
        <taxon>Bacteria</taxon>
        <taxon>Pseudomonadati</taxon>
        <taxon>Pseudomonadota</taxon>
        <taxon>Gammaproteobacteria</taxon>
        <taxon>Vibrionales</taxon>
        <taxon>Vibrionaceae</taxon>
        <taxon>Photobacterium</taxon>
    </lineage>
</organism>
<reference evidence="4 5" key="1">
    <citation type="submission" date="2018-01" db="EMBL/GenBank/DDBJ databases">
        <title>Whole genome sequencing of Histamine producing bacteria.</title>
        <authorList>
            <person name="Butler K."/>
        </authorList>
    </citation>
    <scope>NUCLEOTIDE SEQUENCE [LARGE SCALE GENOMIC DNA]</scope>
    <source>
        <strain evidence="4 5">DSM 100436</strain>
    </source>
</reference>
<evidence type="ECO:0000256" key="1">
    <source>
        <dbReference type="ARBA" id="ARBA00022741"/>
    </source>
</evidence>
<dbReference type="RefSeq" id="WP_107272233.1">
    <property type="nucleotide sequence ID" value="NZ_PYMA01000011.1"/>
</dbReference>
<evidence type="ECO:0000313" key="4">
    <source>
        <dbReference type="EMBL" id="PSW18342.1"/>
    </source>
</evidence>
<dbReference type="PANTHER" id="PTHR43384:SF6">
    <property type="entry name" value="SEPTUM SITE-DETERMINING PROTEIN MIND HOMOLOG, CHLOROPLASTIC"/>
    <property type="match status" value="1"/>
</dbReference>
<dbReference type="GO" id="GO:0051782">
    <property type="term" value="P:negative regulation of cell division"/>
    <property type="evidence" value="ECO:0007669"/>
    <property type="project" value="TreeGrafter"/>
</dbReference>
<dbReference type="Gene3D" id="3.40.50.300">
    <property type="entry name" value="P-loop containing nucleotide triphosphate hydrolases"/>
    <property type="match status" value="1"/>
</dbReference>
<dbReference type="GO" id="GO:0005524">
    <property type="term" value="F:ATP binding"/>
    <property type="evidence" value="ECO:0007669"/>
    <property type="project" value="UniProtKB-KW"/>
</dbReference>
<keyword evidence="2" id="KW-0067">ATP-binding</keyword>
<dbReference type="Proteomes" id="UP000241771">
    <property type="component" value="Unassembled WGS sequence"/>
</dbReference>
<proteinExistence type="predicted"/>
<protein>
    <submittedName>
        <fullName evidence="4">Chromosome partitioning protein ParA</fullName>
    </submittedName>
</protein>
<dbReference type="InterPro" id="IPR027417">
    <property type="entry name" value="P-loop_NTPase"/>
</dbReference>
<feature type="domain" description="CobQ/CobB/MinD/ParA nucleotide binding" evidence="3">
    <location>
        <begin position="155"/>
        <end position="371"/>
    </location>
</feature>
<evidence type="ECO:0000313" key="5">
    <source>
        <dbReference type="Proteomes" id="UP000241771"/>
    </source>
</evidence>
<sequence>MFDLAKAIAKSPEPQPSAHGPAGCTLFYQTPNCKALVEEVFRFEGWAAPECRSDNINTTDLQSVQLQELVLLELNQSSNVVEDARSFASQLPNHNGVIVIGKEDAITTLRGLKDMGFYYLFWPVGKEELTDFIRHVHNNQKKFAGVSQNRKAKTVAVVGSKGGVGTSLFSAEIATALASSGADCVLVDHQYHMTNMDIMLGKKDLNRHDTSHFSHQLHDMDEQSAADYLIRINKKCRLLSVTGEEPPHTLFDYTRTISDLLIRQTNFIIDDFSGSVRFPLNIKQLAEDHDICILIVEPSVTSARNTKKIIEQLQNYQSLNMRESRIITILNAHRPEPSFAMNQAEIEAYLGRAIDVVMPFDKNTAHHLLSGKRLHKLENSNGPLTTLIRLIKGQAVERKAPIMSKIQTWFKR</sequence>
<dbReference type="GO" id="GO:0009898">
    <property type="term" value="C:cytoplasmic side of plasma membrane"/>
    <property type="evidence" value="ECO:0007669"/>
    <property type="project" value="TreeGrafter"/>
</dbReference>
<dbReference type="AlphaFoldDB" id="A0A2T3NQ46"/>
<keyword evidence="5" id="KW-1185">Reference proteome</keyword>
<dbReference type="Pfam" id="PF01656">
    <property type="entry name" value="CbiA"/>
    <property type="match status" value="1"/>
</dbReference>
<dbReference type="Gene3D" id="3.40.50.2300">
    <property type="match status" value="1"/>
</dbReference>
<dbReference type="GO" id="GO:0016887">
    <property type="term" value="F:ATP hydrolysis activity"/>
    <property type="evidence" value="ECO:0007669"/>
    <property type="project" value="TreeGrafter"/>
</dbReference>
<comment type="caution">
    <text evidence="4">The sequence shown here is derived from an EMBL/GenBank/DDBJ whole genome shotgun (WGS) entry which is preliminary data.</text>
</comment>
<dbReference type="InterPro" id="IPR002586">
    <property type="entry name" value="CobQ/CobB/MinD/ParA_Nub-bd_dom"/>
</dbReference>
<dbReference type="InterPro" id="IPR050625">
    <property type="entry name" value="ParA/MinD_ATPase"/>
</dbReference>
<dbReference type="EMBL" id="PYMA01000011">
    <property type="protein sequence ID" value="PSW18342.1"/>
    <property type="molecule type" value="Genomic_DNA"/>
</dbReference>
<dbReference type="SUPFAM" id="SSF52540">
    <property type="entry name" value="P-loop containing nucleoside triphosphate hydrolases"/>
    <property type="match status" value="1"/>
</dbReference>
<name>A0A2T3NQ46_9GAMM</name>
<evidence type="ECO:0000256" key="2">
    <source>
        <dbReference type="ARBA" id="ARBA00022840"/>
    </source>
</evidence>
<gene>
    <name evidence="4" type="ORF">C9I98_16710</name>
</gene>
<dbReference type="PANTHER" id="PTHR43384">
    <property type="entry name" value="SEPTUM SITE-DETERMINING PROTEIN MIND HOMOLOG, CHLOROPLASTIC-RELATED"/>
    <property type="match status" value="1"/>
</dbReference>
<keyword evidence="1" id="KW-0547">Nucleotide-binding</keyword>